<dbReference type="Pfam" id="PF00225">
    <property type="entry name" value="Kinesin"/>
    <property type="match status" value="1"/>
</dbReference>
<evidence type="ECO:0000256" key="5">
    <source>
        <dbReference type="ARBA" id="ARBA00023054"/>
    </source>
</evidence>
<name>A0A8S3DXM7_9BILA</name>
<comment type="caution">
    <text evidence="10">The sequence shown here is derived from an EMBL/GenBank/DDBJ whole genome shotgun (WGS) entry which is preliminary data.</text>
</comment>
<dbReference type="PANTHER" id="PTHR47968">
    <property type="entry name" value="CENTROMERE PROTEIN E"/>
    <property type="match status" value="1"/>
</dbReference>
<protein>
    <recommendedName>
        <fullName evidence="9">Kinesin motor domain-containing protein</fullName>
    </recommendedName>
</protein>
<comment type="similarity">
    <text evidence="8">Belongs to the TRAFAC class myosin-kinesin ATPase superfamily. Kinesin family.</text>
</comment>
<comment type="caution">
    <text evidence="8">Lacks conserved residue(s) required for the propagation of feature annotation.</text>
</comment>
<evidence type="ECO:0000256" key="6">
    <source>
        <dbReference type="ARBA" id="ARBA00023175"/>
    </source>
</evidence>
<proteinExistence type="inferred from homology"/>
<evidence type="ECO:0000256" key="1">
    <source>
        <dbReference type="ARBA" id="ARBA00004245"/>
    </source>
</evidence>
<dbReference type="Proteomes" id="UP000676336">
    <property type="component" value="Unassembled WGS sequence"/>
</dbReference>
<keyword evidence="7" id="KW-0206">Cytoskeleton</keyword>
<dbReference type="InterPro" id="IPR001752">
    <property type="entry name" value="Kinesin_motor_dom"/>
</dbReference>
<feature type="non-terminal residue" evidence="10">
    <location>
        <position position="1"/>
    </location>
</feature>
<dbReference type="GO" id="GO:0003777">
    <property type="term" value="F:microtubule motor activity"/>
    <property type="evidence" value="ECO:0007669"/>
    <property type="project" value="InterPro"/>
</dbReference>
<comment type="subcellular location">
    <subcellularLocation>
        <location evidence="1">Cytoplasm</location>
        <location evidence="1">Cytoskeleton</location>
    </subcellularLocation>
</comment>
<dbReference type="GO" id="GO:0007018">
    <property type="term" value="P:microtubule-based movement"/>
    <property type="evidence" value="ECO:0007669"/>
    <property type="project" value="InterPro"/>
</dbReference>
<dbReference type="SUPFAM" id="SSF52540">
    <property type="entry name" value="P-loop containing nucleoside triphosphate hydrolases"/>
    <property type="match status" value="1"/>
</dbReference>
<evidence type="ECO:0000256" key="3">
    <source>
        <dbReference type="ARBA" id="ARBA00022741"/>
    </source>
</evidence>
<feature type="non-terminal residue" evidence="10">
    <location>
        <position position="200"/>
    </location>
</feature>
<gene>
    <name evidence="10" type="ORF">SMN809_LOCUS58584</name>
</gene>
<evidence type="ECO:0000313" key="10">
    <source>
        <dbReference type="EMBL" id="CAF5039929.1"/>
    </source>
</evidence>
<dbReference type="GO" id="GO:0005874">
    <property type="term" value="C:microtubule"/>
    <property type="evidence" value="ECO:0007669"/>
    <property type="project" value="UniProtKB-KW"/>
</dbReference>
<keyword evidence="4" id="KW-0067">ATP-binding</keyword>
<dbReference type="InterPro" id="IPR027417">
    <property type="entry name" value="P-loop_NTPase"/>
</dbReference>
<dbReference type="Gene3D" id="3.40.850.10">
    <property type="entry name" value="Kinesin motor domain"/>
    <property type="match status" value="1"/>
</dbReference>
<dbReference type="EMBL" id="CAJOBI010220397">
    <property type="protein sequence ID" value="CAF5039929.1"/>
    <property type="molecule type" value="Genomic_DNA"/>
</dbReference>
<evidence type="ECO:0000256" key="2">
    <source>
        <dbReference type="ARBA" id="ARBA00022701"/>
    </source>
</evidence>
<keyword evidence="6" id="KW-0505">Motor protein</keyword>
<dbReference type="GO" id="GO:0008017">
    <property type="term" value="F:microtubule binding"/>
    <property type="evidence" value="ECO:0007669"/>
    <property type="project" value="InterPro"/>
</dbReference>
<dbReference type="InterPro" id="IPR027640">
    <property type="entry name" value="Kinesin-like_fam"/>
</dbReference>
<keyword evidence="5" id="KW-0175">Coiled coil</keyword>
<dbReference type="AlphaFoldDB" id="A0A8S3DXM7"/>
<evidence type="ECO:0000259" key="9">
    <source>
        <dbReference type="PROSITE" id="PS50067"/>
    </source>
</evidence>
<dbReference type="PANTHER" id="PTHR47968:SF36">
    <property type="entry name" value="KINESIN HEAVY CHAIN ISOFORM X1"/>
    <property type="match status" value="1"/>
</dbReference>
<dbReference type="PROSITE" id="PS50067">
    <property type="entry name" value="KINESIN_MOTOR_2"/>
    <property type="match status" value="1"/>
</dbReference>
<evidence type="ECO:0000256" key="4">
    <source>
        <dbReference type="ARBA" id="ARBA00022840"/>
    </source>
</evidence>
<dbReference type="InterPro" id="IPR036961">
    <property type="entry name" value="Kinesin_motor_dom_sf"/>
</dbReference>
<keyword evidence="3" id="KW-0547">Nucleotide-binding</keyword>
<reference evidence="10" key="1">
    <citation type="submission" date="2021-02" db="EMBL/GenBank/DDBJ databases">
        <authorList>
            <person name="Nowell W R."/>
        </authorList>
    </citation>
    <scope>NUCLEOTIDE SEQUENCE</scope>
</reference>
<evidence type="ECO:0000256" key="8">
    <source>
        <dbReference type="PROSITE-ProRule" id="PRU00283"/>
    </source>
</evidence>
<dbReference type="GO" id="GO:0005524">
    <property type="term" value="F:ATP binding"/>
    <property type="evidence" value="ECO:0007669"/>
    <property type="project" value="UniProtKB-KW"/>
</dbReference>
<keyword evidence="7" id="KW-0963">Cytoplasm</keyword>
<evidence type="ECO:0000313" key="11">
    <source>
        <dbReference type="Proteomes" id="UP000676336"/>
    </source>
</evidence>
<accession>A0A8S3DXM7</accession>
<feature type="domain" description="Kinesin motor" evidence="9">
    <location>
        <begin position="1"/>
        <end position="74"/>
    </location>
</feature>
<organism evidence="10 11">
    <name type="scientific">Rotaria magnacalcarata</name>
    <dbReference type="NCBI Taxonomy" id="392030"/>
    <lineage>
        <taxon>Eukaryota</taxon>
        <taxon>Metazoa</taxon>
        <taxon>Spiralia</taxon>
        <taxon>Gnathifera</taxon>
        <taxon>Rotifera</taxon>
        <taxon>Eurotatoria</taxon>
        <taxon>Bdelloidea</taxon>
        <taxon>Philodinida</taxon>
        <taxon>Philodinidae</taxon>
        <taxon>Rotaria</taxon>
    </lineage>
</organism>
<evidence type="ECO:0000256" key="7">
    <source>
        <dbReference type="ARBA" id="ARBA00023212"/>
    </source>
</evidence>
<keyword evidence="2" id="KW-0493">Microtubule</keyword>
<sequence length="200" mass="23262">FINKSLSFLEQVVLNLSDKKTNCSHFRSSKLTHALKDSIGGRCNTVMIANIWPELQHIEETVSTLRFASRMMCVPAEPTVNEIIDPVKAIENYKRENKYLKEELALHNTLVNRNGISYEPLSEQQLYEIENQCRRFIDGSLDEVEIQNVRQVQAVFNTLKNICRATEKDVEKKYRDRYVLTDKHDYDQQDGQKIDDYSAS</sequence>